<organism evidence="14 15">
    <name type="scientific">Astatotilapia calliptera</name>
    <name type="common">Eastern happy</name>
    <name type="synonym">Chromis callipterus</name>
    <dbReference type="NCBI Taxonomy" id="8154"/>
    <lineage>
        <taxon>Eukaryota</taxon>
        <taxon>Metazoa</taxon>
        <taxon>Chordata</taxon>
        <taxon>Craniata</taxon>
        <taxon>Vertebrata</taxon>
        <taxon>Euteleostomi</taxon>
        <taxon>Actinopterygii</taxon>
        <taxon>Neopterygii</taxon>
        <taxon>Teleostei</taxon>
        <taxon>Neoteleostei</taxon>
        <taxon>Acanthomorphata</taxon>
        <taxon>Ovalentaria</taxon>
        <taxon>Cichlomorphae</taxon>
        <taxon>Cichliformes</taxon>
        <taxon>Cichlidae</taxon>
        <taxon>African cichlids</taxon>
        <taxon>Pseudocrenilabrinae</taxon>
        <taxon>Haplochromini</taxon>
        <taxon>Astatotilapia</taxon>
    </lineage>
</organism>
<dbReference type="Gene3D" id="1.20.5.340">
    <property type="match status" value="1"/>
</dbReference>
<dbReference type="FunFam" id="1.20.5.340:FF:000005">
    <property type="entry name" value="Forkhead box P1, isoform CRA_f"/>
    <property type="match status" value="1"/>
</dbReference>
<dbReference type="GeneTree" id="ENSGT00940000155480"/>
<reference evidence="14" key="3">
    <citation type="submission" date="2025-09" db="UniProtKB">
        <authorList>
            <consortium name="Ensembl"/>
        </authorList>
    </citation>
    <scope>IDENTIFICATION</scope>
</reference>
<dbReference type="InterPro" id="IPR001766">
    <property type="entry name" value="Fork_head_dom"/>
</dbReference>
<evidence type="ECO:0000256" key="1">
    <source>
        <dbReference type="ARBA" id="ARBA00004123"/>
    </source>
</evidence>
<dbReference type="Pfam" id="PF00250">
    <property type="entry name" value="Forkhead"/>
    <property type="match status" value="1"/>
</dbReference>
<feature type="region of interest" description="Disordered" evidence="11">
    <location>
        <begin position="414"/>
        <end position="444"/>
    </location>
</feature>
<evidence type="ECO:0000313" key="14">
    <source>
        <dbReference type="Ensembl" id="ENSACLP00000038049.2"/>
    </source>
</evidence>
<dbReference type="PROSITE" id="PS00658">
    <property type="entry name" value="FORK_HEAD_2"/>
    <property type="match status" value="1"/>
</dbReference>
<evidence type="ECO:0000256" key="3">
    <source>
        <dbReference type="ARBA" id="ARBA00022723"/>
    </source>
</evidence>
<accession>A0A3P8R958</accession>
<proteinExistence type="predicted"/>
<dbReference type="InterPro" id="IPR050998">
    <property type="entry name" value="FOXP"/>
</dbReference>
<evidence type="ECO:0000313" key="15">
    <source>
        <dbReference type="Proteomes" id="UP000265100"/>
    </source>
</evidence>
<name>A0A3P8R958_ASTCA</name>
<feature type="transmembrane region" description="Helical" evidence="12">
    <location>
        <begin position="79"/>
        <end position="98"/>
    </location>
</feature>
<keyword evidence="8" id="KW-0804">Transcription</keyword>
<dbReference type="OMA" id="MQQIWKE"/>
<keyword evidence="5" id="KW-0862">Zinc</keyword>
<dbReference type="STRING" id="8154.ENSACLP00000038049"/>
<dbReference type="Bgee" id="ENSACLG00000025720">
    <property type="expression patterns" value="Expressed in testis"/>
</dbReference>
<keyword evidence="3" id="KW-0479">Metal-binding</keyword>
<dbReference type="InterPro" id="IPR047412">
    <property type="entry name" value="FH_FOXP1_P2"/>
</dbReference>
<keyword evidence="9 10" id="KW-0539">Nucleus</keyword>
<keyword evidence="7 10" id="KW-0238">DNA-binding</keyword>
<comment type="subcellular location">
    <subcellularLocation>
        <location evidence="1 10">Nucleus</location>
    </subcellularLocation>
</comment>
<reference evidence="14" key="1">
    <citation type="submission" date="2018-05" db="EMBL/GenBank/DDBJ databases">
        <authorList>
            <person name="Datahose"/>
        </authorList>
    </citation>
    <scope>NUCLEOTIDE SEQUENCE</scope>
</reference>
<dbReference type="Pfam" id="PF16159">
    <property type="entry name" value="FOXP-CC"/>
    <property type="match status" value="1"/>
</dbReference>
<dbReference type="CDD" id="cd20065">
    <property type="entry name" value="FH_FOXP2"/>
    <property type="match status" value="1"/>
</dbReference>
<dbReference type="PROSITE" id="PS50039">
    <property type="entry name" value="FORK_HEAD_3"/>
    <property type="match status" value="1"/>
</dbReference>
<reference evidence="14" key="2">
    <citation type="submission" date="2025-08" db="UniProtKB">
        <authorList>
            <consortium name="Ensembl"/>
        </authorList>
    </citation>
    <scope>IDENTIFICATION</scope>
</reference>
<feature type="domain" description="Fork-head" evidence="13">
    <location>
        <begin position="295"/>
        <end position="368"/>
    </location>
</feature>
<feature type="region of interest" description="Disordered" evidence="11">
    <location>
        <begin position="200"/>
        <end position="270"/>
    </location>
</feature>
<keyword evidence="4" id="KW-0863">Zinc-finger</keyword>
<dbReference type="PANTHER" id="PTHR45796">
    <property type="entry name" value="FORKHEAD BOX P, ISOFORM C"/>
    <property type="match status" value="1"/>
</dbReference>
<protein>
    <recommendedName>
        <fullName evidence="13">Fork-head domain-containing protein</fullName>
    </recommendedName>
</protein>
<feature type="compositionally biased region" description="Polar residues" evidence="11">
    <location>
        <begin position="421"/>
        <end position="444"/>
    </location>
</feature>
<dbReference type="GO" id="GO:0000978">
    <property type="term" value="F:RNA polymerase II cis-regulatory region sequence-specific DNA binding"/>
    <property type="evidence" value="ECO:0007669"/>
    <property type="project" value="TreeGrafter"/>
</dbReference>
<keyword evidence="15" id="KW-1185">Reference proteome</keyword>
<dbReference type="GO" id="GO:0005634">
    <property type="term" value="C:nucleus"/>
    <property type="evidence" value="ECO:0007669"/>
    <property type="project" value="UniProtKB-SubCell"/>
</dbReference>
<dbReference type="SUPFAM" id="SSF46785">
    <property type="entry name" value="Winged helix' DNA-binding domain"/>
    <property type="match status" value="1"/>
</dbReference>
<evidence type="ECO:0000256" key="5">
    <source>
        <dbReference type="ARBA" id="ARBA00022833"/>
    </source>
</evidence>
<dbReference type="GO" id="GO:0001227">
    <property type="term" value="F:DNA-binding transcription repressor activity, RNA polymerase II-specific"/>
    <property type="evidence" value="ECO:0007669"/>
    <property type="project" value="TreeGrafter"/>
</dbReference>
<feature type="compositionally biased region" description="Polar residues" evidence="11">
    <location>
        <begin position="221"/>
        <end position="230"/>
    </location>
</feature>
<keyword evidence="12" id="KW-0812">Transmembrane</keyword>
<dbReference type="InterPro" id="IPR030456">
    <property type="entry name" value="TF_fork_head_CS_2"/>
</dbReference>
<evidence type="ECO:0000256" key="12">
    <source>
        <dbReference type="SAM" id="Phobius"/>
    </source>
</evidence>
<dbReference type="InterPro" id="IPR032354">
    <property type="entry name" value="FOXP-CC"/>
</dbReference>
<dbReference type="Gene3D" id="1.10.10.10">
    <property type="entry name" value="Winged helix-like DNA-binding domain superfamily/Winged helix DNA-binding domain"/>
    <property type="match status" value="1"/>
</dbReference>
<dbReference type="InterPro" id="IPR036390">
    <property type="entry name" value="WH_DNA-bd_sf"/>
</dbReference>
<evidence type="ECO:0000256" key="7">
    <source>
        <dbReference type="ARBA" id="ARBA00023125"/>
    </source>
</evidence>
<evidence type="ECO:0000256" key="8">
    <source>
        <dbReference type="ARBA" id="ARBA00023163"/>
    </source>
</evidence>
<dbReference type="Proteomes" id="UP000265100">
    <property type="component" value="Chromosome 7"/>
</dbReference>
<sequence>MFAFETSLLIPLGDNVFCIVCLLCVLPPEVDQQRKSLRNCSTRPESKVNSYPVFCAFFLSVLPATSLLSFLLPEKKTKHSYICFIAVLLFACCGFFNLDRPFSLSLSLSLSISTVKGDHAAKHALFGHGVCNWPGCESVCENFSQFIKHISSEHTLDDRSTAQCRVQMQVVQQLDLQLCKERQRLQAMMAHLHLPSLEAQSLSAPAQSPQSDTAADPCGPQLTSVTNSLPSLRPSDPAQVSPRPLDPVGTPSQGCEKEFPSHTSGVGPIRRRNHPLVYSLSSENEYELYKNTDLRPPFTYATLIRQAIMETSDMQLTLNEIYNWFTRTFAYFRRNAATWKNAVRHNLSLHKCFVRVENVKGAVWTVDEVEYQRRRSQKITGNPSLMKSISSSAGYGTLMNSGLQTALAEASLPGLKKDNVRGNSKSEIQRSSMADSHRNQNFSPRVQTPLFLEDKELKVNDQGCLIQTVKPVSLQPDMSENDGGHLFDLE</sequence>
<evidence type="ECO:0000256" key="6">
    <source>
        <dbReference type="ARBA" id="ARBA00023015"/>
    </source>
</evidence>
<feature type="DNA-binding region" description="Fork-head" evidence="10">
    <location>
        <begin position="295"/>
        <end position="368"/>
    </location>
</feature>
<keyword evidence="2" id="KW-0678">Repressor</keyword>
<dbReference type="AlphaFoldDB" id="A0A3P8R958"/>
<evidence type="ECO:0000256" key="10">
    <source>
        <dbReference type="PROSITE-ProRule" id="PRU00089"/>
    </source>
</evidence>
<feature type="transmembrane region" description="Helical" evidence="12">
    <location>
        <begin position="51"/>
        <end position="73"/>
    </location>
</feature>
<feature type="compositionally biased region" description="Low complexity" evidence="11">
    <location>
        <begin position="200"/>
        <end position="211"/>
    </location>
</feature>
<evidence type="ECO:0000256" key="4">
    <source>
        <dbReference type="ARBA" id="ARBA00022771"/>
    </source>
</evidence>
<dbReference type="GO" id="GO:0008270">
    <property type="term" value="F:zinc ion binding"/>
    <property type="evidence" value="ECO:0007669"/>
    <property type="project" value="UniProtKB-KW"/>
</dbReference>
<dbReference type="PRINTS" id="PR00053">
    <property type="entry name" value="FORKHEAD"/>
</dbReference>
<dbReference type="FunFam" id="1.10.10.10:FF:000010">
    <property type="entry name" value="Forkhead box P2 isoform B"/>
    <property type="match status" value="1"/>
</dbReference>
<keyword evidence="12" id="KW-0472">Membrane</keyword>
<dbReference type="PANTHER" id="PTHR45796:SF4">
    <property type="entry name" value="FORKHEAD BOX P, ISOFORM C"/>
    <property type="match status" value="1"/>
</dbReference>
<evidence type="ECO:0000256" key="9">
    <source>
        <dbReference type="ARBA" id="ARBA00023242"/>
    </source>
</evidence>
<keyword evidence="6" id="KW-0805">Transcription regulation</keyword>
<dbReference type="Ensembl" id="ENSACLT00000038937.2">
    <property type="protein sequence ID" value="ENSACLP00000038049.2"/>
    <property type="gene ID" value="ENSACLG00000025720.2"/>
</dbReference>
<keyword evidence="12" id="KW-1133">Transmembrane helix</keyword>
<evidence type="ECO:0000259" key="13">
    <source>
        <dbReference type="PROSITE" id="PS50039"/>
    </source>
</evidence>
<dbReference type="InterPro" id="IPR036388">
    <property type="entry name" value="WH-like_DNA-bd_sf"/>
</dbReference>
<evidence type="ECO:0000256" key="11">
    <source>
        <dbReference type="SAM" id="MobiDB-lite"/>
    </source>
</evidence>
<dbReference type="SMART" id="SM00339">
    <property type="entry name" value="FH"/>
    <property type="match status" value="1"/>
</dbReference>
<evidence type="ECO:0000256" key="2">
    <source>
        <dbReference type="ARBA" id="ARBA00022491"/>
    </source>
</evidence>